<evidence type="ECO:0000313" key="3">
    <source>
        <dbReference type="Proteomes" id="UP000028981"/>
    </source>
</evidence>
<dbReference type="PANTHER" id="PTHR43072:SF60">
    <property type="entry name" value="L-2,4-DIAMINOBUTYRIC ACID ACETYLTRANSFERASE"/>
    <property type="match status" value="1"/>
</dbReference>
<dbReference type="PROSITE" id="PS51186">
    <property type="entry name" value="GNAT"/>
    <property type="match status" value="1"/>
</dbReference>
<feature type="domain" description="N-acetyltransferase" evidence="1">
    <location>
        <begin position="3"/>
        <end position="165"/>
    </location>
</feature>
<evidence type="ECO:0000259" key="1">
    <source>
        <dbReference type="PROSITE" id="PS51186"/>
    </source>
</evidence>
<dbReference type="Pfam" id="PF00583">
    <property type="entry name" value="Acetyltransf_1"/>
    <property type="match status" value="1"/>
</dbReference>
<dbReference type="PANTHER" id="PTHR43072">
    <property type="entry name" value="N-ACETYLTRANSFERASE"/>
    <property type="match status" value="1"/>
</dbReference>
<dbReference type="InterPro" id="IPR000182">
    <property type="entry name" value="GNAT_dom"/>
</dbReference>
<dbReference type="Gene3D" id="3.40.630.30">
    <property type="match status" value="1"/>
</dbReference>
<reference evidence="2 3" key="1">
    <citation type="submission" date="2014-08" db="EMBL/GenBank/DDBJ databases">
        <authorList>
            <person name="Hassan Y.I."/>
            <person name="Lepp D."/>
            <person name="Zhou T."/>
        </authorList>
    </citation>
    <scope>NUCLEOTIDE SEQUENCE [LARGE SCALE GENOMIC DNA]</scope>
    <source>
        <strain evidence="2 3">IFO13584</strain>
    </source>
</reference>
<dbReference type="AlphaFoldDB" id="A0A087LZT0"/>
<accession>A0A087LZT0</accession>
<sequence length="172" mass="19545">MTFSIRQLGVKDVAAYRAIRHEALANHPEAFVSSAENFALRTDADIRQMLETLTVFGAEMPDGSIGGINAFMRNDAAKERHRGWMIQVYVQPKHRGSGMSKALCEHLIEHARDKVIQVHLGVWAENEPAIRLYQKLGFETYGTEPRYLYVNGRYIDEHLMVRFLDKAPGATE</sequence>
<dbReference type="RefSeq" id="WP_035084728.1">
    <property type="nucleotide sequence ID" value="NZ_JQGC01000015.1"/>
</dbReference>
<protein>
    <recommendedName>
        <fullName evidence="1">N-acetyltransferase domain-containing protein</fullName>
    </recommendedName>
</protein>
<organism evidence="2 3">
    <name type="scientific">Devosia riboflavina</name>
    <dbReference type="NCBI Taxonomy" id="46914"/>
    <lineage>
        <taxon>Bacteria</taxon>
        <taxon>Pseudomonadati</taxon>
        <taxon>Pseudomonadota</taxon>
        <taxon>Alphaproteobacteria</taxon>
        <taxon>Hyphomicrobiales</taxon>
        <taxon>Devosiaceae</taxon>
        <taxon>Devosia</taxon>
    </lineage>
</organism>
<dbReference type="Proteomes" id="UP000028981">
    <property type="component" value="Unassembled WGS sequence"/>
</dbReference>
<dbReference type="EMBL" id="JQGC01000015">
    <property type="protein sequence ID" value="KFL30133.1"/>
    <property type="molecule type" value="Genomic_DNA"/>
</dbReference>
<evidence type="ECO:0000313" key="2">
    <source>
        <dbReference type="EMBL" id="KFL30133.1"/>
    </source>
</evidence>
<dbReference type="OrthoDB" id="336415at2"/>
<name>A0A087LZT0_9HYPH</name>
<dbReference type="GO" id="GO:0016747">
    <property type="term" value="F:acyltransferase activity, transferring groups other than amino-acyl groups"/>
    <property type="evidence" value="ECO:0007669"/>
    <property type="project" value="InterPro"/>
</dbReference>
<gene>
    <name evidence="2" type="ORF">JP75_16180</name>
</gene>
<dbReference type="STRING" id="46914.JP75_16180"/>
<keyword evidence="3" id="KW-1185">Reference proteome</keyword>
<dbReference type="CDD" id="cd04301">
    <property type="entry name" value="NAT_SF"/>
    <property type="match status" value="1"/>
</dbReference>
<dbReference type="InterPro" id="IPR016181">
    <property type="entry name" value="Acyl_CoA_acyltransferase"/>
</dbReference>
<dbReference type="SUPFAM" id="SSF55729">
    <property type="entry name" value="Acyl-CoA N-acyltransferases (Nat)"/>
    <property type="match status" value="1"/>
</dbReference>
<comment type="caution">
    <text evidence="2">The sequence shown here is derived from an EMBL/GenBank/DDBJ whole genome shotgun (WGS) entry which is preliminary data.</text>
</comment>
<proteinExistence type="predicted"/>